<name>R0LTB3_ANAPL</name>
<evidence type="ECO:0000313" key="3">
    <source>
        <dbReference type="Proteomes" id="UP000296049"/>
    </source>
</evidence>
<organism evidence="2 3">
    <name type="scientific">Anas platyrhynchos</name>
    <name type="common">Mallard</name>
    <name type="synonym">Anas boschas</name>
    <dbReference type="NCBI Taxonomy" id="8839"/>
    <lineage>
        <taxon>Eukaryota</taxon>
        <taxon>Metazoa</taxon>
        <taxon>Chordata</taxon>
        <taxon>Craniata</taxon>
        <taxon>Vertebrata</taxon>
        <taxon>Euteleostomi</taxon>
        <taxon>Archelosauria</taxon>
        <taxon>Archosauria</taxon>
        <taxon>Dinosauria</taxon>
        <taxon>Saurischia</taxon>
        <taxon>Theropoda</taxon>
        <taxon>Coelurosauria</taxon>
        <taxon>Aves</taxon>
        <taxon>Neognathae</taxon>
        <taxon>Galloanserae</taxon>
        <taxon>Anseriformes</taxon>
        <taxon>Anatidae</taxon>
        <taxon>Anatinae</taxon>
        <taxon>Anas</taxon>
    </lineage>
</organism>
<dbReference type="AlphaFoldDB" id="R0LTB3"/>
<protein>
    <submittedName>
        <fullName evidence="2">Uncharacterized protein</fullName>
    </submittedName>
</protein>
<evidence type="ECO:0000313" key="2">
    <source>
        <dbReference type="EMBL" id="EOB09039.1"/>
    </source>
</evidence>
<feature type="region of interest" description="Disordered" evidence="1">
    <location>
        <begin position="111"/>
        <end position="147"/>
    </location>
</feature>
<proteinExistence type="predicted"/>
<feature type="compositionally biased region" description="Low complexity" evidence="1">
    <location>
        <begin position="14"/>
        <end position="23"/>
    </location>
</feature>
<reference evidence="3" key="1">
    <citation type="journal article" date="2013" name="Nat. Genet.">
        <title>The duck genome and transcriptome provide insight into an avian influenza virus reservoir species.</title>
        <authorList>
            <person name="Huang Y."/>
            <person name="Li Y."/>
            <person name="Burt D.W."/>
            <person name="Chen H."/>
            <person name="Zhang Y."/>
            <person name="Qian W."/>
            <person name="Kim H."/>
            <person name="Gan S."/>
            <person name="Zhao Y."/>
            <person name="Li J."/>
            <person name="Yi K."/>
            <person name="Feng H."/>
            <person name="Zhu P."/>
            <person name="Li B."/>
            <person name="Liu Q."/>
            <person name="Fairley S."/>
            <person name="Magor K.E."/>
            <person name="Du Z."/>
            <person name="Hu X."/>
            <person name="Goodman L."/>
            <person name="Tafer H."/>
            <person name="Vignal A."/>
            <person name="Lee T."/>
            <person name="Kim K.W."/>
            <person name="Sheng Z."/>
            <person name="An Y."/>
            <person name="Searle S."/>
            <person name="Herrero J."/>
            <person name="Groenen M.A."/>
            <person name="Crooijmans R.P."/>
            <person name="Faraut T."/>
            <person name="Cai Q."/>
            <person name="Webster R.G."/>
            <person name="Aldridge J.R."/>
            <person name="Warren W.C."/>
            <person name="Bartschat S."/>
            <person name="Kehr S."/>
            <person name="Marz M."/>
            <person name="Stadler P.F."/>
            <person name="Smith J."/>
            <person name="Kraus R.H."/>
            <person name="Zhao Y."/>
            <person name="Ren L."/>
            <person name="Fei J."/>
            <person name="Morisson M."/>
            <person name="Kaiser P."/>
            <person name="Griffin D.K."/>
            <person name="Rao M."/>
            <person name="Pitel F."/>
            <person name="Wang J."/>
            <person name="Li N."/>
        </authorList>
    </citation>
    <scope>NUCLEOTIDE SEQUENCE [LARGE SCALE GENOMIC DNA]</scope>
</reference>
<sequence>MGAAPSSQPPSWPELPAALLEPPGADKNLGQLDKDKPSSSPATAVVASEGCAERGAWCHRGAAMKRSYTQQLASKKPLKIPAVVTPSFLPGPGNSSELLSVQFSVPAAARPPAQPHFHARRAPVPPGATAGVTSTSSEPRGLGGKHSPRKLLLASLKLLTGSMFPTIPYKIPQNGCAERVASLLRGW</sequence>
<feature type="region of interest" description="Disordered" evidence="1">
    <location>
        <begin position="1"/>
        <end position="45"/>
    </location>
</feature>
<dbReference type="Proteomes" id="UP000296049">
    <property type="component" value="Unassembled WGS sequence"/>
</dbReference>
<accession>R0LTB3</accession>
<keyword evidence="3" id="KW-1185">Reference proteome</keyword>
<evidence type="ECO:0000256" key="1">
    <source>
        <dbReference type="SAM" id="MobiDB-lite"/>
    </source>
</evidence>
<gene>
    <name evidence="2" type="ORF">Anapl_07477</name>
</gene>
<dbReference type="EMBL" id="KB742399">
    <property type="protein sequence ID" value="EOB09039.1"/>
    <property type="molecule type" value="Genomic_DNA"/>
</dbReference>